<dbReference type="InterPro" id="IPR046674">
    <property type="entry name" value="DUF6544"/>
</dbReference>
<evidence type="ECO:0000256" key="1">
    <source>
        <dbReference type="SAM" id="Phobius"/>
    </source>
</evidence>
<feature type="transmembrane region" description="Helical" evidence="1">
    <location>
        <begin position="41"/>
        <end position="61"/>
    </location>
</feature>
<sequence>MVAKILFSFLLVLHGVIHFAGFFKAFEIGEFKELTGEMTRTAGLIWLSLGILFLVTTLLYLLQYPFWASVGLFSVVFSQILIFSAWSDAKFGTIANLILLVPILIAFMGQLPGSYENRFRAEVEKGLNQNAASELLTNEDIAHLPQPVQKYIRYTGAIGKEKLQNVRVIFRGDFKLKSDADFVDFRSVQYNFMHPPKRLFLIESALYGLPLTGLHSYVGATAAMQIRFAGLFQVVDAKGPEMNRSETVTLFNDLCYLAPAALIDKNIEWETIDSTTVNATFTNQGNTISATLYFNEKGELVNFSSEDRAESMDGESYTNYRWTTPLSDYRDYNGRKRASYGEAIWHKPEGDYVYAKIHLEQITYNADELSLFE</sequence>
<keyword evidence="3" id="KW-1185">Reference proteome</keyword>
<feature type="transmembrane region" description="Helical" evidence="1">
    <location>
        <begin position="66"/>
        <end position="87"/>
    </location>
</feature>
<dbReference type="AlphaFoldDB" id="A0A6M1SWZ6"/>
<dbReference type="RefSeq" id="WP_165138055.1">
    <property type="nucleotide sequence ID" value="NZ_JAALLT010000001.1"/>
</dbReference>
<dbReference type="EMBL" id="JAALLT010000001">
    <property type="protein sequence ID" value="NGP75067.1"/>
    <property type="molecule type" value="Genomic_DNA"/>
</dbReference>
<evidence type="ECO:0000313" key="2">
    <source>
        <dbReference type="EMBL" id="NGP75067.1"/>
    </source>
</evidence>
<feature type="transmembrane region" description="Helical" evidence="1">
    <location>
        <begin position="93"/>
        <end position="111"/>
    </location>
</feature>
<proteinExistence type="predicted"/>
<gene>
    <name evidence="2" type="ORF">G3570_00365</name>
</gene>
<evidence type="ECO:0000313" key="3">
    <source>
        <dbReference type="Proteomes" id="UP000473278"/>
    </source>
</evidence>
<keyword evidence="1" id="KW-0472">Membrane</keyword>
<dbReference type="Proteomes" id="UP000473278">
    <property type="component" value="Unassembled WGS sequence"/>
</dbReference>
<name>A0A6M1SWZ6_9BACT</name>
<dbReference type="Pfam" id="PF20181">
    <property type="entry name" value="DUF6544"/>
    <property type="match status" value="1"/>
</dbReference>
<keyword evidence="1" id="KW-0812">Transmembrane</keyword>
<organism evidence="2 3">
    <name type="scientific">Halalkalibaculum roseum</name>
    <dbReference type="NCBI Taxonomy" id="2709311"/>
    <lineage>
        <taxon>Bacteria</taxon>
        <taxon>Pseudomonadati</taxon>
        <taxon>Balneolota</taxon>
        <taxon>Balneolia</taxon>
        <taxon>Balneolales</taxon>
        <taxon>Balneolaceae</taxon>
        <taxon>Halalkalibaculum</taxon>
    </lineage>
</organism>
<protein>
    <submittedName>
        <fullName evidence="2">Uncharacterized protein</fullName>
    </submittedName>
</protein>
<keyword evidence="1" id="KW-1133">Transmembrane helix</keyword>
<accession>A0A6M1SWZ6</accession>
<comment type="caution">
    <text evidence="2">The sequence shown here is derived from an EMBL/GenBank/DDBJ whole genome shotgun (WGS) entry which is preliminary data.</text>
</comment>
<reference evidence="2 3" key="1">
    <citation type="submission" date="2020-02" db="EMBL/GenBank/DDBJ databases">
        <title>Balneolaceae bacterium YR4-1, complete genome.</title>
        <authorList>
            <person name="Li Y."/>
            <person name="Wu S."/>
        </authorList>
    </citation>
    <scope>NUCLEOTIDE SEQUENCE [LARGE SCALE GENOMIC DNA]</scope>
    <source>
        <strain evidence="2 3">YR4-1</strain>
    </source>
</reference>